<dbReference type="EMBL" id="SSTE01018412">
    <property type="protein sequence ID" value="KAA0039321.1"/>
    <property type="molecule type" value="Genomic_DNA"/>
</dbReference>
<feature type="domain" description="Smr" evidence="4">
    <location>
        <begin position="374"/>
        <end position="458"/>
    </location>
</feature>
<dbReference type="Pfam" id="PF13812">
    <property type="entry name" value="PPR_3"/>
    <property type="match status" value="1"/>
</dbReference>
<dbReference type="InterPro" id="IPR002625">
    <property type="entry name" value="Smr_dom"/>
</dbReference>
<accession>A0A5A7TCG5</accession>
<evidence type="ECO:0000259" key="4">
    <source>
        <dbReference type="PROSITE" id="PS50828"/>
    </source>
</evidence>
<dbReference type="PANTHER" id="PTHR47447">
    <property type="entry name" value="OS03G0856100 PROTEIN"/>
    <property type="match status" value="1"/>
</dbReference>
<dbReference type="STRING" id="1194695.A0A5A7TCG5"/>
<dbReference type="AlphaFoldDB" id="A0A5A7TCG5"/>
<evidence type="ECO:0000256" key="2">
    <source>
        <dbReference type="ARBA" id="ARBA00022737"/>
    </source>
</evidence>
<evidence type="ECO:0000313" key="6">
    <source>
        <dbReference type="Proteomes" id="UP000321393"/>
    </source>
</evidence>
<reference evidence="5 6" key="1">
    <citation type="submission" date="2019-08" db="EMBL/GenBank/DDBJ databases">
        <title>Draft genome sequences of two oriental melons (Cucumis melo L. var makuwa).</title>
        <authorList>
            <person name="Kwon S.-Y."/>
        </authorList>
    </citation>
    <scope>NUCLEOTIDE SEQUENCE [LARGE SCALE GENOMIC DNA]</scope>
    <source>
        <strain evidence="6">cv. SW 3</strain>
        <tissue evidence="5">Leaf</tissue>
    </source>
</reference>
<keyword evidence="2" id="KW-0677">Repeat</keyword>
<dbReference type="PROSITE" id="PS50828">
    <property type="entry name" value="SMR"/>
    <property type="match status" value="1"/>
</dbReference>
<evidence type="ECO:0000313" key="5">
    <source>
        <dbReference type="EMBL" id="KAA0039321.1"/>
    </source>
</evidence>
<evidence type="ECO:0000256" key="1">
    <source>
        <dbReference type="ARBA" id="ARBA00007626"/>
    </source>
</evidence>
<dbReference type="PROSITE" id="PS51375">
    <property type="entry name" value="PPR"/>
    <property type="match status" value="1"/>
</dbReference>
<dbReference type="PANTHER" id="PTHR47447:SF15">
    <property type="entry name" value="OS02G0120000 PROTEIN"/>
    <property type="match status" value="1"/>
</dbReference>
<dbReference type="SUPFAM" id="SSF160443">
    <property type="entry name" value="SMR domain-like"/>
    <property type="match status" value="1"/>
</dbReference>
<dbReference type="InterPro" id="IPR036063">
    <property type="entry name" value="Smr_dom_sf"/>
</dbReference>
<dbReference type="InterPro" id="IPR011990">
    <property type="entry name" value="TPR-like_helical_dom_sf"/>
</dbReference>
<evidence type="ECO:0000256" key="3">
    <source>
        <dbReference type="PROSITE-ProRule" id="PRU00708"/>
    </source>
</evidence>
<feature type="repeat" description="PPR" evidence="3">
    <location>
        <begin position="199"/>
        <end position="233"/>
    </location>
</feature>
<dbReference type="OrthoDB" id="1931748at2759"/>
<dbReference type="Gene3D" id="3.30.1370.110">
    <property type="match status" value="1"/>
</dbReference>
<dbReference type="Pfam" id="PF01535">
    <property type="entry name" value="PPR"/>
    <property type="match status" value="1"/>
</dbReference>
<protein>
    <submittedName>
        <fullName evidence="5">PPR protein</fullName>
    </submittedName>
</protein>
<name>A0A5A7TCG5_CUCMM</name>
<dbReference type="NCBIfam" id="TIGR00756">
    <property type="entry name" value="PPR"/>
    <property type="match status" value="1"/>
</dbReference>
<gene>
    <name evidence="5" type="ORF">E6C27_scaffold64G001180</name>
</gene>
<proteinExistence type="inferred from homology"/>
<dbReference type="Gene3D" id="1.25.40.10">
    <property type="entry name" value="Tetratricopeptide repeat domain"/>
    <property type="match status" value="1"/>
</dbReference>
<comment type="caution">
    <text evidence="5">The sequence shown here is derived from an EMBL/GenBank/DDBJ whole genome shotgun (WGS) entry which is preliminary data.</text>
</comment>
<dbReference type="SMART" id="SM00463">
    <property type="entry name" value="SMR"/>
    <property type="match status" value="1"/>
</dbReference>
<dbReference type="InterPro" id="IPR002885">
    <property type="entry name" value="PPR_rpt"/>
</dbReference>
<organism evidence="5 6">
    <name type="scientific">Cucumis melo var. makuwa</name>
    <name type="common">Oriental melon</name>
    <dbReference type="NCBI Taxonomy" id="1194695"/>
    <lineage>
        <taxon>Eukaryota</taxon>
        <taxon>Viridiplantae</taxon>
        <taxon>Streptophyta</taxon>
        <taxon>Embryophyta</taxon>
        <taxon>Tracheophyta</taxon>
        <taxon>Spermatophyta</taxon>
        <taxon>Magnoliopsida</taxon>
        <taxon>eudicotyledons</taxon>
        <taxon>Gunneridae</taxon>
        <taxon>Pentapetalae</taxon>
        <taxon>rosids</taxon>
        <taxon>fabids</taxon>
        <taxon>Cucurbitales</taxon>
        <taxon>Cucurbitaceae</taxon>
        <taxon>Benincaseae</taxon>
        <taxon>Cucumis</taxon>
    </lineage>
</organism>
<dbReference type="Proteomes" id="UP000321393">
    <property type="component" value="Unassembled WGS sequence"/>
</dbReference>
<sequence length="488" mass="54720">MELRLCPPPYVIGDGVRLLLQPLKCLDGFRSYPFLPNLQVKCTTLTKQTHRFLSTLSTTAATGDQSATNRLIRKFVASSPKSITLSVLSNIVSTHTPQPELCSAALTLYSRITEASWFTWNSKLVADLVAFLGQNGLYSESEALISEAISKLGSQERKLVNFFSQLVESQSKHGFERGFGDSYSRLFELLYNSPSVYVKRRAYESMVTGLCSMKRPHEAESLVKEMRSKGITPTAYEYRSIIYAYGTLGLFEEMKRSLKQMENDNIELDTVCSNMVLSSYGAHNKLGDMLLWLQRMKTSPHCKSSVRTYNSVLNSCPKITSMLQDHKSGDLPVLIEDLIAILDGDEEALLVKELLVGSSVLNEIMVWDAMELKLDLHGAHVGAAYVIMLQWIKEMRLNFEDESYVIPAQVTLICGSGKHSIVRGESPVKALIKEIMVRTESPLRIDRKNTGCFISKGKAVKNWLCSLPGKKDTVANRKCYKRPFIPKP</sequence>
<comment type="similarity">
    <text evidence="1">Belongs to the PPR family. P subfamily.</text>
</comment>